<dbReference type="EMBL" id="BARS01004248">
    <property type="protein sequence ID" value="GAF75261.1"/>
    <property type="molecule type" value="Genomic_DNA"/>
</dbReference>
<protein>
    <submittedName>
        <fullName evidence="1">Uncharacterized protein</fullName>
    </submittedName>
</protein>
<proteinExistence type="predicted"/>
<evidence type="ECO:0000313" key="1">
    <source>
        <dbReference type="EMBL" id="GAF75261.1"/>
    </source>
</evidence>
<dbReference type="AlphaFoldDB" id="X0SJG5"/>
<name>X0SJG5_9ZZZZ</name>
<reference evidence="1" key="1">
    <citation type="journal article" date="2014" name="Front. Microbiol.">
        <title>High frequency of phylogenetically diverse reductive dehalogenase-homologous genes in deep subseafloor sedimentary metagenomes.</title>
        <authorList>
            <person name="Kawai M."/>
            <person name="Futagami T."/>
            <person name="Toyoda A."/>
            <person name="Takaki Y."/>
            <person name="Nishi S."/>
            <person name="Hori S."/>
            <person name="Arai W."/>
            <person name="Tsubouchi T."/>
            <person name="Morono Y."/>
            <person name="Uchiyama I."/>
            <person name="Ito T."/>
            <person name="Fujiyama A."/>
            <person name="Inagaki F."/>
            <person name="Takami H."/>
        </authorList>
    </citation>
    <scope>NUCLEOTIDE SEQUENCE</scope>
    <source>
        <strain evidence="1">Expedition CK06-06</strain>
    </source>
</reference>
<sequence>MTEKQKTWTKAQIERLLEKQIADCADAIQANNLSEYTAKRKILATPKVEF</sequence>
<comment type="caution">
    <text evidence="1">The sequence shown here is derived from an EMBL/GenBank/DDBJ whole genome shotgun (WGS) entry which is preliminary data.</text>
</comment>
<gene>
    <name evidence="1" type="ORF">S01H1_08277</name>
</gene>
<organism evidence="1">
    <name type="scientific">marine sediment metagenome</name>
    <dbReference type="NCBI Taxonomy" id="412755"/>
    <lineage>
        <taxon>unclassified sequences</taxon>
        <taxon>metagenomes</taxon>
        <taxon>ecological metagenomes</taxon>
    </lineage>
</organism>
<accession>X0SJG5</accession>